<keyword evidence="3" id="KW-1185">Reference proteome</keyword>
<sequence length="192" mass="21759">MLENKCKVCAPVAASFAKPTPTSAFPAPRIVAPALVNDTGDITAADEDLAAKRAQYEQRRDLRELRHKEREAEAAKDSEKEVVVNQNKSWLGLVAAQVKAPVKQEIKVLGQAKKDNDETDAAKVLRIRQEKVAEIQRLKARRAEIIRATEKDEETWRANLYARAARREEEQLAQEMAELEMQDQEDKEWVVV</sequence>
<evidence type="ECO:0000313" key="2">
    <source>
        <dbReference type="EMBL" id="KUJ21202.1"/>
    </source>
</evidence>
<dbReference type="RefSeq" id="XP_018075557.1">
    <property type="nucleotide sequence ID" value="XM_018219426.1"/>
</dbReference>
<proteinExistence type="predicted"/>
<keyword evidence="1" id="KW-0175">Coiled coil</keyword>
<evidence type="ECO:0000313" key="3">
    <source>
        <dbReference type="Proteomes" id="UP000070700"/>
    </source>
</evidence>
<dbReference type="KEGG" id="psco:LY89DRAFT_729994"/>
<protein>
    <submittedName>
        <fullName evidence="2">Uncharacterized protein</fullName>
    </submittedName>
</protein>
<accession>A0A194XN64</accession>
<dbReference type="AlphaFoldDB" id="A0A194XN64"/>
<organism evidence="2 3">
    <name type="scientific">Mollisia scopiformis</name>
    <name type="common">Conifer needle endophyte fungus</name>
    <name type="synonym">Phialocephala scopiformis</name>
    <dbReference type="NCBI Taxonomy" id="149040"/>
    <lineage>
        <taxon>Eukaryota</taxon>
        <taxon>Fungi</taxon>
        <taxon>Dikarya</taxon>
        <taxon>Ascomycota</taxon>
        <taxon>Pezizomycotina</taxon>
        <taxon>Leotiomycetes</taxon>
        <taxon>Helotiales</taxon>
        <taxon>Mollisiaceae</taxon>
        <taxon>Mollisia</taxon>
    </lineage>
</organism>
<name>A0A194XN64_MOLSC</name>
<evidence type="ECO:0000256" key="1">
    <source>
        <dbReference type="SAM" id="Coils"/>
    </source>
</evidence>
<dbReference type="InParanoid" id="A0A194XN64"/>
<feature type="coiled-coil region" evidence="1">
    <location>
        <begin position="128"/>
        <end position="187"/>
    </location>
</feature>
<dbReference type="GeneID" id="28829152"/>
<dbReference type="Proteomes" id="UP000070700">
    <property type="component" value="Unassembled WGS sequence"/>
</dbReference>
<dbReference type="EMBL" id="KQ947408">
    <property type="protein sequence ID" value="KUJ21202.1"/>
    <property type="molecule type" value="Genomic_DNA"/>
</dbReference>
<gene>
    <name evidence="2" type="ORF">LY89DRAFT_729994</name>
</gene>
<reference evidence="2 3" key="1">
    <citation type="submission" date="2015-10" db="EMBL/GenBank/DDBJ databases">
        <title>Full genome of DAOMC 229536 Phialocephala scopiformis, a fungal endophyte of spruce producing the potent anti-insectan compound rugulosin.</title>
        <authorList>
            <consortium name="DOE Joint Genome Institute"/>
            <person name="Walker A.K."/>
            <person name="Frasz S.L."/>
            <person name="Seifert K.A."/>
            <person name="Miller J.D."/>
            <person name="Mondo S.J."/>
            <person name="Labutti K."/>
            <person name="Lipzen A."/>
            <person name="Dockter R."/>
            <person name="Kennedy M."/>
            <person name="Grigoriev I.V."/>
            <person name="Spatafora J.W."/>
        </authorList>
    </citation>
    <scope>NUCLEOTIDE SEQUENCE [LARGE SCALE GENOMIC DNA]</scope>
    <source>
        <strain evidence="2 3">CBS 120377</strain>
    </source>
</reference>